<dbReference type="EMBL" id="JACTAM010000005">
    <property type="protein sequence ID" value="KAI2664945.1"/>
    <property type="molecule type" value="Genomic_DNA"/>
</dbReference>
<dbReference type="InterPro" id="IPR000380">
    <property type="entry name" value="Topo_IA"/>
</dbReference>
<feature type="region of interest" description="Disordered" evidence="8">
    <location>
        <begin position="876"/>
        <end position="905"/>
    </location>
</feature>
<dbReference type="Pfam" id="PF01751">
    <property type="entry name" value="Toprim"/>
    <property type="match status" value="1"/>
</dbReference>
<dbReference type="InterPro" id="IPR003601">
    <property type="entry name" value="Topo_IA_2"/>
</dbReference>
<dbReference type="InterPro" id="IPR034144">
    <property type="entry name" value="TOPRIM_TopoIII"/>
</dbReference>
<dbReference type="InterPro" id="IPR013497">
    <property type="entry name" value="Topo_IA_cen"/>
</dbReference>
<dbReference type="CDD" id="cd03362">
    <property type="entry name" value="TOPRIM_TopoIA_TopoIII"/>
    <property type="match status" value="1"/>
</dbReference>
<dbReference type="SUPFAM" id="SSF56712">
    <property type="entry name" value="Prokaryotic type I DNA topoisomerase"/>
    <property type="match status" value="1"/>
</dbReference>
<dbReference type="InterPro" id="IPR056452">
    <property type="entry name" value="Zn_ribbon_TOP3B"/>
</dbReference>
<evidence type="ECO:0000256" key="5">
    <source>
        <dbReference type="ARBA" id="ARBA00023125"/>
    </source>
</evidence>
<dbReference type="PANTHER" id="PTHR11390">
    <property type="entry name" value="PROKARYOTIC DNA TOPOISOMERASE"/>
    <property type="match status" value="1"/>
</dbReference>
<dbReference type="Proteomes" id="UP000830375">
    <property type="component" value="Unassembled WGS sequence"/>
</dbReference>
<comment type="catalytic activity">
    <reaction evidence="1 7">
        <text>ATP-independent breakage of single-stranded DNA, followed by passage and rejoining.</text>
        <dbReference type="EC" id="5.6.2.1"/>
    </reaction>
</comment>
<dbReference type="InterPro" id="IPR013826">
    <property type="entry name" value="Topo_IA_cen_sub3"/>
</dbReference>
<accession>A0ABQ8MQ24</accession>
<comment type="caution">
    <text evidence="10">The sequence shown here is derived from an EMBL/GenBank/DDBJ whole genome shotgun (WGS) entry which is preliminary data.</text>
</comment>
<evidence type="ECO:0000313" key="10">
    <source>
        <dbReference type="EMBL" id="KAI2664945.1"/>
    </source>
</evidence>
<name>A0ABQ8MQ24_LABRO</name>
<dbReference type="PROSITE" id="PS00396">
    <property type="entry name" value="TOPO_IA_1"/>
    <property type="match status" value="1"/>
</dbReference>
<dbReference type="InterPro" id="IPR023406">
    <property type="entry name" value="Topo_IA_AS"/>
</dbReference>
<dbReference type="InterPro" id="IPR003602">
    <property type="entry name" value="Topo_IA_DNA-bd_dom"/>
</dbReference>
<dbReference type="Gene3D" id="1.10.460.10">
    <property type="entry name" value="Topoisomerase I, domain 2"/>
    <property type="match status" value="2"/>
</dbReference>
<dbReference type="Pfam" id="PF01131">
    <property type="entry name" value="Topoisom_bac"/>
    <property type="match status" value="2"/>
</dbReference>
<sequence length="915" mass="101722">MRTVFMVAEKPSLAQSIAKILSKAPSGDAAFVDPARQVDELSVVLFQCGGAVSVLHALGRDGIALAGSYEIGVGDLPVAVACWTNRGEEFSERLEACRACRESNPSVSILAFWACIYVPPSQWRPPKICSVSQWSKREAIIVIIIRLIHNGLHHQSSALGTASHYLTATVDVIQCPPSMFLKERLCSSSCSTRKGLNGACSVHEYTGSFMGQNVRFKMTSVCGHVMRKYNNWDKVDPAELFSKAPTEKKEANPKLNMVKFLQVEAKGCDYVVLWLDCDKEGENICFEVLDAIQPLMNKSFGSDRTVYRAKFSSITDTDICNAMNRLGEPNKNEALSVDARQELDLRIGCAFTRFQTKYFQGKYGNLDSSLISFGPCQTPTLGFCVERHDKIQSFKPEAYWVVQAKVFRGKDSPLILDWDRVRVFDRDVGQMFVNMAKTAKEAKVDSVSKKEKAKQRPLALNTVEMLRVASSALERLYTQGYISYPRTETTHYPENFDLKGTLKQQANSSFWGETVKALLSEGINRPRKGVDAGDHPPITPMRAASESELGSDGWRLYDYITRHFIATVSPDCKYLQTTISFSIATESFTCSGKTLISAGYTEVMPWQGIPQEEALPVCTDASIPVHINNICQRNYVTVESGRKLKPTNLGIVLVHGYYKIDADLVLPTIRSAVEKQLNLIALGKANFHQAKPSRLHCSHCDETYSLPQNGAIKLYKELKCPLDEFELVLWTSGSRGKSYPVCPYCFSNPPFRDMKKGMGCNECTHPSCQHSLNSLGIGQCVECETGVLVFDPTSGPKWRMACNKCNVVVHFFEHAHKVQVSQDSCDSCEASLVIVDFNKTRSPLPDGETQHTGCVFCDPAFQDLVELKHATMRHPMHRAGGARRGRGKGRGRRPMGRGNPKKPKDKMAALAAYFV</sequence>
<comment type="function">
    <text evidence="7">Introduces a single-strand break via transesterification at a target site in duplex DNA. Releases the supercoiling and torsional tension of DNA introduced during the DNA replication and transcription by transiently cleaving and rejoining one strand of the DNA duplex. The scissile phosphodiester is attacked by the catalytic tyrosine of the enzyme, resulting in the formation of a DNA-(5'-phosphotyrosyl)-enzyme intermediate and the expulsion of a 3'-OH DNA strand.</text>
</comment>
<gene>
    <name evidence="10" type="ORF">H4Q32_003267</name>
</gene>
<dbReference type="Pfam" id="PF23546">
    <property type="entry name" value="Zn_ribbon_TOP3B"/>
    <property type="match status" value="1"/>
</dbReference>
<evidence type="ECO:0000256" key="6">
    <source>
        <dbReference type="ARBA" id="ARBA00023235"/>
    </source>
</evidence>
<keyword evidence="4 7" id="KW-0799">Topoisomerase</keyword>
<keyword evidence="11" id="KW-1185">Reference proteome</keyword>
<dbReference type="SMART" id="SM00437">
    <property type="entry name" value="TOP1Ac"/>
    <property type="match status" value="1"/>
</dbReference>
<dbReference type="Gene3D" id="3.40.50.140">
    <property type="match status" value="1"/>
</dbReference>
<dbReference type="InterPro" id="IPR013824">
    <property type="entry name" value="Topo_IA_cen_sub1"/>
</dbReference>
<evidence type="ECO:0000256" key="1">
    <source>
        <dbReference type="ARBA" id="ARBA00000213"/>
    </source>
</evidence>
<dbReference type="CDD" id="cd00186">
    <property type="entry name" value="TOP1Ac"/>
    <property type="match status" value="1"/>
</dbReference>
<keyword evidence="6 7" id="KW-0413">Isomerase</keyword>
<dbReference type="PRINTS" id="PR00417">
    <property type="entry name" value="PRTPISMRASEI"/>
</dbReference>
<evidence type="ECO:0000256" key="4">
    <source>
        <dbReference type="ARBA" id="ARBA00023029"/>
    </source>
</evidence>
<dbReference type="InterPro" id="IPR006171">
    <property type="entry name" value="TOPRIM_dom"/>
</dbReference>
<evidence type="ECO:0000313" key="11">
    <source>
        <dbReference type="Proteomes" id="UP000830375"/>
    </source>
</evidence>
<feature type="compositionally biased region" description="Basic residues" evidence="8">
    <location>
        <begin position="876"/>
        <end position="904"/>
    </location>
</feature>
<comment type="similarity">
    <text evidence="2 7">Belongs to the type IA topoisomerase family.</text>
</comment>
<evidence type="ECO:0000256" key="2">
    <source>
        <dbReference type="ARBA" id="ARBA00009446"/>
    </source>
</evidence>
<dbReference type="InterPro" id="IPR023405">
    <property type="entry name" value="Topo_IA_core_domain"/>
</dbReference>
<evidence type="ECO:0000256" key="7">
    <source>
        <dbReference type="RuleBase" id="RU362092"/>
    </source>
</evidence>
<dbReference type="PANTHER" id="PTHR11390:SF20">
    <property type="entry name" value="DNA TOPOISOMERASE 3-BETA-1"/>
    <property type="match status" value="1"/>
</dbReference>
<dbReference type="PROSITE" id="PS52039">
    <property type="entry name" value="TOPO_IA_2"/>
    <property type="match status" value="1"/>
</dbReference>
<dbReference type="SMART" id="SM00493">
    <property type="entry name" value="TOPRIM"/>
    <property type="match status" value="1"/>
</dbReference>
<organism evidence="10 11">
    <name type="scientific">Labeo rohita</name>
    <name type="common">Indian major carp</name>
    <name type="synonym">Cyprinus rohita</name>
    <dbReference type="NCBI Taxonomy" id="84645"/>
    <lineage>
        <taxon>Eukaryota</taxon>
        <taxon>Metazoa</taxon>
        <taxon>Chordata</taxon>
        <taxon>Craniata</taxon>
        <taxon>Vertebrata</taxon>
        <taxon>Euteleostomi</taxon>
        <taxon>Actinopterygii</taxon>
        <taxon>Neopterygii</taxon>
        <taxon>Teleostei</taxon>
        <taxon>Ostariophysi</taxon>
        <taxon>Cypriniformes</taxon>
        <taxon>Cyprinidae</taxon>
        <taxon>Labeoninae</taxon>
        <taxon>Labeonini</taxon>
        <taxon>Labeo</taxon>
    </lineage>
</organism>
<dbReference type="EC" id="5.6.2.1" evidence="3 7"/>
<keyword evidence="5 7" id="KW-0238">DNA-binding</keyword>
<evidence type="ECO:0000259" key="9">
    <source>
        <dbReference type="PROSITE" id="PS52039"/>
    </source>
</evidence>
<evidence type="ECO:0000256" key="8">
    <source>
        <dbReference type="SAM" id="MobiDB-lite"/>
    </source>
</evidence>
<reference evidence="10 11" key="1">
    <citation type="submission" date="2022-01" db="EMBL/GenBank/DDBJ databases">
        <title>A high-quality chromosome-level genome assembly of rohu carp, Labeo rohita.</title>
        <authorList>
            <person name="Arick M.A. II"/>
            <person name="Hsu C.-Y."/>
            <person name="Magbanua Z."/>
            <person name="Pechanova O."/>
            <person name="Grover C."/>
            <person name="Miller E."/>
            <person name="Thrash A."/>
            <person name="Ezzel L."/>
            <person name="Alam S."/>
            <person name="Benzie J."/>
            <person name="Hamilton M."/>
            <person name="Karsi A."/>
            <person name="Lawrence M.L."/>
            <person name="Peterson D.G."/>
        </authorList>
    </citation>
    <scope>NUCLEOTIDE SEQUENCE [LARGE SCALE GENOMIC DNA]</scope>
    <source>
        <strain evidence="11">BAU-BD-2019</strain>
        <tissue evidence="10">Blood</tissue>
    </source>
</reference>
<protein>
    <recommendedName>
        <fullName evidence="3 7">DNA topoisomerase</fullName>
        <ecNumber evidence="3 7">5.6.2.1</ecNumber>
    </recommendedName>
</protein>
<feature type="domain" description="Topo IA-type catalytic" evidence="9">
    <location>
        <begin position="330"/>
        <end position="737"/>
    </location>
</feature>
<dbReference type="SMART" id="SM00436">
    <property type="entry name" value="TOP1Bc"/>
    <property type="match status" value="1"/>
</dbReference>
<proteinExistence type="inferred from homology"/>
<evidence type="ECO:0000256" key="3">
    <source>
        <dbReference type="ARBA" id="ARBA00012891"/>
    </source>
</evidence>
<dbReference type="Gene3D" id="1.10.290.10">
    <property type="entry name" value="Topoisomerase I, domain 4"/>
    <property type="match status" value="1"/>
</dbReference>